<proteinExistence type="predicted"/>
<gene>
    <name evidence="1" type="ORF">QNI22_14950</name>
</gene>
<evidence type="ECO:0000313" key="1">
    <source>
        <dbReference type="EMBL" id="MDJ1501963.1"/>
    </source>
</evidence>
<evidence type="ECO:0000313" key="2">
    <source>
        <dbReference type="Proteomes" id="UP001232063"/>
    </source>
</evidence>
<dbReference type="Proteomes" id="UP001232063">
    <property type="component" value="Unassembled WGS sequence"/>
</dbReference>
<sequence>MRLQVLVASLMVFFSCADSSKNECMIDLTGYRFSSVTYFNKATFNIRGYDVVKYIMNSTTIKGPVKGSIVKELKLVHRTKNDTISLTVYGDDHRYFRLGKCFYEADQPILPQNL</sequence>
<organism evidence="1 2">
    <name type="scientific">Xanthocytophaga agilis</name>
    <dbReference type="NCBI Taxonomy" id="3048010"/>
    <lineage>
        <taxon>Bacteria</taxon>
        <taxon>Pseudomonadati</taxon>
        <taxon>Bacteroidota</taxon>
        <taxon>Cytophagia</taxon>
        <taxon>Cytophagales</taxon>
        <taxon>Rhodocytophagaceae</taxon>
        <taxon>Xanthocytophaga</taxon>
    </lineage>
</organism>
<dbReference type="PROSITE" id="PS51257">
    <property type="entry name" value="PROKAR_LIPOPROTEIN"/>
    <property type="match status" value="1"/>
</dbReference>
<dbReference type="AlphaFoldDB" id="A0AAE3UGU4"/>
<accession>A0AAE3UGU4</accession>
<evidence type="ECO:0008006" key="3">
    <source>
        <dbReference type="Google" id="ProtNLM"/>
    </source>
</evidence>
<comment type="caution">
    <text evidence="1">The sequence shown here is derived from an EMBL/GenBank/DDBJ whole genome shotgun (WGS) entry which is preliminary data.</text>
</comment>
<reference evidence="1" key="1">
    <citation type="submission" date="2023-05" db="EMBL/GenBank/DDBJ databases">
        <authorList>
            <person name="Zhang X."/>
        </authorList>
    </citation>
    <scope>NUCLEOTIDE SEQUENCE</scope>
    <source>
        <strain evidence="1">BD1B2-1</strain>
    </source>
</reference>
<dbReference type="EMBL" id="JASJOU010000004">
    <property type="protein sequence ID" value="MDJ1501963.1"/>
    <property type="molecule type" value="Genomic_DNA"/>
</dbReference>
<keyword evidence="2" id="KW-1185">Reference proteome</keyword>
<protein>
    <recommendedName>
        <fullName evidence="3">Lipoprotein</fullName>
    </recommendedName>
</protein>
<dbReference type="RefSeq" id="WP_314511717.1">
    <property type="nucleotide sequence ID" value="NZ_JASJOU010000004.1"/>
</dbReference>
<name>A0AAE3UGU4_9BACT</name>